<dbReference type="InterPro" id="IPR000719">
    <property type="entry name" value="Prot_kinase_dom"/>
</dbReference>
<keyword evidence="3" id="KW-1185">Reference proteome</keyword>
<dbReference type="SUPFAM" id="SSF56112">
    <property type="entry name" value="Protein kinase-like (PK-like)"/>
    <property type="match status" value="1"/>
</dbReference>
<keyword evidence="2" id="KW-0808">Transferase</keyword>
<reference evidence="3" key="1">
    <citation type="submission" date="2017-04" db="EMBL/GenBank/DDBJ databases">
        <authorList>
            <person name="Varghese N."/>
            <person name="Submissions S."/>
        </authorList>
    </citation>
    <scope>NUCLEOTIDE SEQUENCE [LARGE SCALE GENOMIC DNA]</scope>
    <source>
        <strain evidence="3">USBA 82</strain>
    </source>
</reference>
<evidence type="ECO:0000313" key="3">
    <source>
        <dbReference type="Proteomes" id="UP000193355"/>
    </source>
</evidence>
<dbReference type="Gene3D" id="1.10.510.10">
    <property type="entry name" value="Transferase(Phosphotransferase) domain 1"/>
    <property type="match status" value="1"/>
</dbReference>
<protein>
    <submittedName>
        <fullName evidence="2">Protein kinase domain-containing protein</fullName>
    </submittedName>
</protein>
<name>A0A1X7KR28_9BACT</name>
<keyword evidence="2" id="KW-0418">Kinase</keyword>
<accession>A0A1X7KR28</accession>
<dbReference type="SUPFAM" id="SSF88723">
    <property type="entry name" value="PIN domain-like"/>
    <property type="match status" value="1"/>
</dbReference>
<dbReference type="AlphaFoldDB" id="A0A1X7KR28"/>
<feature type="domain" description="Protein kinase" evidence="1">
    <location>
        <begin position="206"/>
        <end position="477"/>
    </location>
</feature>
<dbReference type="Gene3D" id="3.40.50.1010">
    <property type="entry name" value="5'-nuclease"/>
    <property type="match status" value="1"/>
</dbReference>
<dbReference type="OrthoDB" id="583109at2"/>
<organism evidence="2 3">
    <name type="scientific">Dethiosulfovibrio salsuginis</name>
    <dbReference type="NCBI Taxonomy" id="561720"/>
    <lineage>
        <taxon>Bacteria</taxon>
        <taxon>Thermotogati</taxon>
        <taxon>Synergistota</taxon>
        <taxon>Synergistia</taxon>
        <taxon>Synergistales</taxon>
        <taxon>Dethiosulfovibrionaceae</taxon>
        <taxon>Dethiosulfovibrio</taxon>
    </lineage>
</organism>
<dbReference type="GO" id="GO:0004672">
    <property type="term" value="F:protein kinase activity"/>
    <property type="evidence" value="ECO:0007669"/>
    <property type="project" value="InterPro"/>
</dbReference>
<dbReference type="EMBL" id="FXBB01000035">
    <property type="protein sequence ID" value="SMG44063.1"/>
    <property type="molecule type" value="Genomic_DNA"/>
</dbReference>
<gene>
    <name evidence="2" type="ORF">SAMN06275492_1352</name>
</gene>
<dbReference type="STRING" id="561720.SAMN06275492_1352"/>
<evidence type="ECO:0000259" key="1">
    <source>
        <dbReference type="PROSITE" id="PS50011"/>
    </source>
</evidence>
<dbReference type="PROSITE" id="PS50011">
    <property type="entry name" value="PROTEIN_KINASE_DOM"/>
    <property type="match status" value="1"/>
</dbReference>
<evidence type="ECO:0000313" key="2">
    <source>
        <dbReference type="EMBL" id="SMG44063.1"/>
    </source>
</evidence>
<sequence>MFDIDPYMAPGGRIFVDTCSLMHRRAPRFFLDNLAPRLKETGAKVIVPMGVVKELRKFNQEDSRRGKLARDGYRVLCEYQRQGLLELRGEEGDRFPDQLFLSLFVRFMTHYDLCLITQDRKLAKDLSALEFVASVEGKRSMGLFGISSDGERLISHGNRGFYGQVQVQQEDRPFAIGTAPVIFAPIGEMVESFQSGDVVYSGGLPLTLTELLGQGGEGACWLTDSDQVCKIYRPDRLSPALEDKLALMVEAGCSTSGVCWPRELVRDGKGRFIGYLMDRAQGRSLQSVLSVRANMERLFPHWTRKNLVSLAIEVVERIGAMHRRNVLLGDINTQNILLSEDEKLWFVDVDSYQVENYPCPVGTVTFTAPEIQGRDFKSFLRTEEQEQFALATLIFMILLPGKPPYSHQGGGNPGENIKLGNFPYAVGEKRGENVPRGPWRNIFSNLPRAIKDGFEAVFNRGDRIPAYRWLELLKEYRENLDRGYVSDEIFPKGLKLVDPVERICPGCGERFQISSSVADSLEEKGKDCYCDECRKDVLVECDRCKERFPMPQFLVENLTSRRRPIYCDACREPVTLRCVSCGHTYETPKFKADEVQKGFIPAACPDCREVSRSFVEASGYGRRL</sequence>
<dbReference type="CDD" id="cd18706">
    <property type="entry name" value="PIN_STKc_like"/>
    <property type="match status" value="1"/>
</dbReference>
<dbReference type="Proteomes" id="UP000193355">
    <property type="component" value="Unassembled WGS sequence"/>
</dbReference>
<dbReference type="GO" id="GO:0005524">
    <property type="term" value="F:ATP binding"/>
    <property type="evidence" value="ECO:0007669"/>
    <property type="project" value="InterPro"/>
</dbReference>
<dbReference type="InterPro" id="IPR029060">
    <property type="entry name" value="PIN-like_dom_sf"/>
</dbReference>
<dbReference type="InterPro" id="IPR011009">
    <property type="entry name" value="Kinase-like_dom_sf"/>
</dbReference>
<proteinExistence type="predicted"/>
<dbReference type="RefSeq" id="WP_085545351.1">
    <property type="nucleotide sequence ID" value="NZ_FXBB01000035.1"/>
</dbReference>